<feature type="region of interest" description="Disordered" evidence="1">
    <location>
        <begin position="34"/>
        <end position="53"/>
    </location>
</feature>
<evidence type="ECO:0000256" key="1">
    <source>
        <dbReference type="SAM" id="MobiDB-lite"/>
    </source>
</evidence>
<proteinExistence type="predicted"/>
<dbReference type="EMBL" id="UYSL01022203">
    <property type="protein sequence ID" value="VDL80037.1"/>
    <property type="molecule type" value="Genomic_DNA"/>
</dbReference>
<dbReference type="OMA" id="PRICGMI"/>
<reference evidence="3 4" key="2">
    <citation type="submission" date="2018-11" db="EMBL/GenBank/DDBJ databases">
        <authorList>
            <consortium name="Pathogen Informatics"/>
        </authorList>
    </citation>
    <scope>NUCLEOTIDE SEQUENCE [LARGE SCALE GENOMIC DNA]</scope>
</reference>
<feature type="compositionally biased region" description="Polar residues" evidence="1">
    <location>
        <begin position="115"/>
        <end position="135"/>
    </location>
</feature>
<feature type="region of interest" description="Disordered" evidence="1">
    <location>
        <begin position="96"/>
        <end position="140"/>
    </location>
</feature>
<dbReference type="Proteomes" id="UP000271162">
    <property type="component" value="Unassembled WGS sequence"/>
</dbReference>
<evidence type="ECO:0000256" key="2">
    <source>
        <dbReference type="SAM" id="SignalP"/>
    </source>
</evidence>
<evidence type="ECO:0000313" key="4">
    <source>
        <dbReference type="Proteomes" id="UP000271162"/>
    </source>
</evidence>
<dbReference type="WBParaSite" id="NBR_0001644101-mRNA-1">
    <property type="protein sequence ID" value="NBR_0001644101-mRNA-1"/>
    <property type="gene ID" value="NBR_0001644101"/>
</dbReference>
<dbReference type="STRING" id="27835.A0A0N4YHT6"/>
<evidence type="ECO:0000313" key="3">
    <source>
        <dbReference type="EMBL" id="VDL80037.1"/>
    </source>
</evidence>
<organism evidence="5">
    <name type="scientific">Nippostrongylus brasiliensis</name>
    <name type="common">Rat hookworm</name>
    <dbReference type="NCBI Taxonomy" id="27835"/>
    <lineage>
        <taxon>Eukaryota</taxon>
        <taxon>Metazoa</taxon>
        <taxon>Ecdysozoa</taxon>
        <taxon>Nematoda</taxon>
        <taxon>Chromadorea</taxon>
        <taxon>Rhabditida</taxon>
        <taxon>Rhabditina</taxon>
        <taxon>Rhabditomorpha</taxon>
        <taxon>Strongyloidea</taxon>
        <taxon>Heligmosomidae</taxon>
        <taxon>Nippostrongylus</taxon>
    </lineage>
</organism>
<name>A0A0N4YHT6_NIPBR</name>
<keyword evidence="4" id="KW-1185">Reference proteome</keyword>
<sequence length="217" mass="24178">MGTVSVFATVMAVLLATSQANNLPRICGMIPSPSSKERKLLKPHNPGTSPVKICQPAVRSPLVTPTKSYGDRFIPIRKPNQEWTTRYNAIVCPEQEHPNNFKRPTPSRAPPPAGNVSNNNSSPTSQYNPNQNTNNEESRQDQMVVRALLRNELLQDRIDDIRSCYKDIETEKPPSSPAGGLFSYIKRTPTKLGDPSTSHRYALIWSVPFHVMHCAAF</sequence>
<gene>
    <name evidence="3" type="ORF">NBR_LOCUS16442</name>
</gene>
<reference evidence="5" key="1">
    <citation type="submission" date="2017-02" db="UniProtKB">
        <authorList>
            <consortium name="WormBaseParasite"/>
        </authorList>
    </citation>
    <scope>IDENTIFICATION</scope>
</reference>
<keyword evidence="2" id="KW-0732">Signal</keyword>
<accession>A0A0N4YHT6</accession>
<feature type="chain" id="PRO_5043125850" evidence="2">
    <location>
        <begin position="21"/>
        <end position="217"/>
    </location>
</feature>
<evidence type="ECO:0000313" key="5">
    <source>
        <dbReference type="WBParaSite" id="NBR_0001644101-mRNA-1"/>
    </source>
</evidence>
<protein>
    <submittedName>
        <fullName evidence="5">Secreted protein</fullName>
    </submittedName>
</protein>
<feature type="signal peptide" evidence="2">
    <location>
        <begin position="1"/>
        <end position="20"/>
    </location>
</feature>
<dbReference type="AlphaFoldDB" id="A0A0N4YHT6"/>